<reference evidence="1" key="1">
    <citation type="submission" date="2021-10" db="EMBL/GenBank/DDBJ databases">
        <title>Tropical sea cucumber genome reveals ecological adaptation and Cuvierian tubules defense mechanism.</title>
        <authorList>
            <person name="Chen T."/>
        </authorList>
    </citation>
    <scope>NUCLEOTIDE SEQUENCE</scope>
    <source>
        <strain evidence="1">Nanhai2018</strain>
        <tissue evidence="1">Muscle</tissue>
    </source>
</reference>
<name>A0A9Q1CG61_HOLLE</name>
<dbReference type="Proteomes" id="UP001152320">
    <property type="component" value="Chromosome 3"/>
</dbReference>
<evidence type="ECO:0000313" key="1">
    <source>
        <dbReference type="EMBL" id="KAJ8044732.1"/>
    </source>
</evidence>
<protein>
    <submittedName>
        <fullName evidence="1">Uncharacterized protein</fullName>
    </submittedName>
</protein>
<dbReference type="AlphaFoldDB" id="A0A9Q1CG61"/>
<dbReference type="EMBL" id="JAIZAY010000003">
    <property type="protein sequence ID" value="KAJ8044732.1"/>
    <property type="molecule type" value="Genomic_DNA"/>
</dbReference>
<proteinExistence type="predicted"/>
<gene>
    <name evidence="1" type="ORF">HOLleu_07562</name>
</gene>
<evidence type="ECO:0000313" key="2">
    <source>
        <dbReference type="Proteomes" id="UP001152320"/>
    </source>
</evidence>
<keyword evidence="2" id="KW-1185">Reference proteome</keyword>
<accession>A0A9Q1CG61</accession>
<sequence>MLIPDSTRIWAGIINFDKIEPSTIPKRSYLSSWGDSRPFRRGPGHPLHKENLCHLRGSSEPSQGPTPVPARLLASFSWGLAVLVKSFRYAGYNMRRNPIVPPSDDFKPSLRPVLYDPSSLQIHEAVPAMVVPATRILSKEDTFLRQQTLLPHCRRTASNTLLGSLPGGTRSTQRAVWSTPRKTSHQHPLELLCVRRAVKTDLHTRYRSPPAPEPLLPGKEPVSESFSPDHIFLPRLCQRLLITVREGIASYAQSGRLSGTLRRLSLLCVRRRSVPDPSDLLTLRHPKIPYPDGLLKSLHPSLLRMTLLKPMMSELMPHLLRGSEEFRLQDIMRAASWEDSIHLCSCHTLPTSSLPRLCLPVPSLEVQLLLQQLLQDLPPSSRC</sequence>
<comment type="caution">
    <text evidence="1">The sequence shown here is derived from an EMBL/GenBank/DDBJ whole genome shotgun (WGS) entry which is preliminary data.</text>
</comment>
<organism evidence="1 2">
    <name type="scientific">Holothuria leucospilota</name>
    <name type="common">Black long sea cucumber</name>
    <name type="synonym">Mertensiothuria leucospilota</name>
    <dbReference type="NCBI Taxonomy" id="206669"/>
    <lineage>
        <taxon>Eukaryota</taxon>
        <taxon>Metazoa</taxon>
        <taxon>Echinodermata</taxon>
        <taxon>Eleutherozoa</taxon>
        <taxon>Echinozoa</taxon>
        <taxon>Holothuroidea</taxon>
        <taxon>Aspidochirotacea</taxon>
        <taxon>Aspidochirotida</taxon>
        <taxon>Holothuriidae</taxon>
        <taxon>Holothuria</taxon>
    </lineage>
</organism>